<organism evidence="2 3">
    <name type="scientific">Hondaea fermentalgiana</name>
    <dbReference type="NCBI Taxonomy" id="2315210"/>
    <lineage>
        <taxon>Eukaryota</taxon>
        <taxon>Sar</taxon>
        <taxon>Stramenopiles</taxon>
        <taxon>Bigyra</taxon>
        <taxon>Labyrinthulomycetes</taxon>
        <taxon>Thraustochytrida</taxon>
        <taxon>Thraustochytriidae</taxon>
        <taxon>Hondaea</taxon>
    </lineage>
</organism>
<accession>A0A2R5GIZ4</accession>
<reference evidence="2 3" key="1">
    <citation type="submission" date="2017-12" db="EMBL/GenBank/DDBJ databases">
        <title>Sequencing, de novo assembly and annotation of complete genome of a new Thraustochytrid species, strain FCC1311.</title>
        <authorList>
            <person name="Sedici K."/>
            <person name="Godart F."/>
            <person name="Aiese Cigliano R."/>
            <person name="Sanseverino W."/>
            <person name="Barakat M."/>
            <person name="Ortet P."/>
            <person name="Marechal E."/>
            <person name="Cagnac O."/>
            <person name="Amato A."/>
        </authorList>
    </citation>
    <scope>NUCLEOTIDE SEQUENCE [LARGE SCALE GENOMIC DNA]</scope>
</reference>
<feature type="compositionally biased region" description="Acidic residues" evidence="1">
    <location>
        <begin position="218"/>
        <end position="239"/>
    </location>
</feature>
<protein>
    <submittedName>
        <fullName evidence="2">Uncharacterized protein</fullName>
    </submittedName>
</protein>
<evidence type="ECO:0000313" key="3">
    <source>
        <dbReference type="Proteomes" id="UP000241890"/>
    </source>
</evidence>
<name>A0A2R5GIZ4_9STRA</name>
<feature type="compositionally biased region" description="Acidic residues" evidence="1">
    <location>
        <begin position="55"/>
        <end position="69"/>
    </location>
</feature>
<keyword evidence="3" id="KW-1185">Reference proteome</keyword>
<feature type="region of interest" description="Disordered" evidence="1">
    <location>
        <begin position="216"/>
        <end position="239"/>
    </location>
</feature>
<gene>
    <name evidence="2" type="ORF">FCC1311_059192</name>
</gene>
<feature type="compositionally biased region" description="Basic and acidic residues" evidence="1">
    <location>
        <begin position="20"/>
        <end position="30"/>
    </location>
</feature>
<sequence>MRKLAGRNTAKFRGQVREVFRASERNHTDDLFAATPFRKRLAQGKTRAESRDLDNAEDQAQSDESDSNFDFDTSIATPNPKALASAERPAARRGLKGKGSRAGAAQDEGASVDVRVAGESEGEDDQDDLQYINEEERRRADRYIAGVAKRRKVAGRHLRGAQAGQRSESAAGSLTPQMGQTKAKVDTEAVLDDGIKGNFTPGGSVRISVRPEHFVYEFSDEDEGFDDDDDDDDDEEAEE</sequence>
<comment type="caution">
    <text evidence="2">The sequence shown here is derived from an EMBL/GenBank/DDBJ whole genome shotgun (WGS) entry which is preliminary data.</text>
</comment>
<evidence type="ECO:0000256" key="1">
    <source>
        <dbReference type="SAM" id="MobiDB-lite"/>
    </source>
</evidence>
<evidence type="ECO:0000313" key="2">
    <source>
        <dbReference type="EMBL" id="GBG29698.1"/>
    </source>
</evidence>
<proteinExistence type="predicted"/>
<dbReference type="EMBL" id="BEYU01000063">
    <property type="protein sequence ID" value="GBG29698.1"/>
    <property type="molecule type" value="Genomic_DNA"/>
</dbReference>
<dbReference type="AlphaFoldDB" id="A0A2R5GIZ4"/>
<feature type="compositionally biased region" description="Polar residues" evidence="1">
    <location>
        <begin position="164"/>
        <end position="180"/>
    </location>
</feature>
<feature type="region of interest" description="Disordered" evidence="1">
    <location>
        <begin position="20"/>
        <end position="137"/>
    </location>
</feature>
<dbReference type="Proteomes" id="UP000241890">
    <property type="component" value="Unassembled WGS sequence"/>
</dbReference>
<feature type="region of interest" description="Disordered" evidence="1">
    <location>
        <begin position="151"/>
        <end position="184"/>
    </location>
</feature>
<dbReference type="InParanoid" id="A0A2R5GIZ4"/>